<proteinExistence type="predicted"/>
<keyword evidence="8" id="KW-1185">Reference proteome</keyword>
<organism evidence="7 8">
    <name type="scientific">Muricoccus roseus</name>
    <dbReference type="NCBI Taxonomy" id="198092"/>
    <lineage>
        <taxon>Bacteria</taxon>
        <taxon>Pseudomonadati</taxon>
        <taxon>Pseudomonadota</taxon>
        <taxon>Alphaproteobacteria</taxon>
        <taxon>Acetobacterales</taxon>
        <taxon>Roseomonadaceae</taxon>
        <taxon>Muricoccus</taxon>
    </lineage>
</organism>
<dbReference type="GO" id="GO:0005886">
    <property type="term" value="C:plasma membrane"/>
    <property type="evidence" value="ECO:0007669"/>
    <property type="project" value="InterPro"/>
</dbReference>
<accession>A0A1M6FII2</accession>
<dbReference type="Pfam" id="PF06305">
    <property type="entry name" value="LapA_dom"/>
    <property type="match status" value="1"/>
</dbReference>
<evidence type="ECO:0000256" key="1">
    <source>
        <dbReference type="ARBA" id="ARBA00022475"/>
    </source>
</evidence>
<dbReference type="EMBL" id="FQZF01000007">
    <property type="protein sequence ID" value="SHI97495.1"/>
    <property type="molecule type" value="Genomic_DNA"/>
</dbReference>
<evidence type="ECO:0000256" key="4">
    <source>
        <dbReference type="ARBA" id="ARBA00023136"/>
    </source>
</evidence>
<dbReference type="Proteomes" id="UP000184387">
    <property type="component" value="Unassembled WGS sequence"/>
</dbReference>
<keyword evidence="4 5" id="KW-0472">Membrane</keyword>
<name>A0A1M6FII2_9PROT</name>
<feature type="domain" description="Lipopolysaccharide assembly protein A" evidence="6">
    <location>
        <begin position="21"/>
        <end position="83"/>
    </location>
</feature>
<evidence type="ECO:0000256" key="3">
    <source>
        <dbReference type="ARBA" id="ARBA00022989"/>
    </source>
</evidence>
<dbReference type="AlphaFoldDB" id="A0A1M6FII2"/>
<evidence type="ECO:0000313" key="8">
    <source>
        <dbReference type="Proteomes" id="UP000184387"/>
    </source>
</evidence>
<keyword evidence="1" id="KW-1003">Cell membrane</keyword>
<keyword evidence="2 5" id="KW-0812">Transmembrane</keyword>
<evidence type="ECO:0000256" key="2">
    <source>
        <dbReference type="ARBA" id="ARBA00022692"/>
    </source>
</evidence>
<dbReference type="STRING" id="198092.SAMN02745194_01461"/>
<sequence>MWRWLLIAPLLILLVLFAVSNMQPVAVGLWPFDLTWQTPLALAVLLIAALAFLLGAFIAWAAGGPSRRRARARIRAGEAAQAELSELRAREAKRVEAETLARDQAMYAGTGSRAVRVVG</sequence>
<evidence type="ECO:0000256" key="5">
    <source>
        <dbReference type="SAM" id="Phobius"/>
    </source>
</evidence>
<dbReference type="OrthoDB" id="7278679at2"/>
<dbReference type="RefSeq" id="WP_073133122.1">
    <property type="nucleotide sequence ID" value="NZ_FQZF01000007.1"/>
</dbReference>
<evidence type="ECO:0000259" key="6">
    <source>
        <dbReference type="Pfam" id="PF06305"/>
    </source>
</evidence>
<evidence type="ECO:0000313" key="7">
    <source>
        <dbReference type="EMBL" id="SHI97495.1"/>
    </source>
</evidence>
<protein>
    <recommendedName>
        <fullName evidence="6">Lipopolysaccharide assembly protein A domain-containing protein</fullName>
    </recommendedName>
</protein>
<dbReference type="InterPro" id="IPR010445">
    <property type="entry name" value="LapA_dom"/>
</dbReference>
<feature type="transmembrane region" description="Helical" evidence="5">
    <location>
        <begin position="38"/>
        <end position="63"/>
    </location>
</feature>
<keyword evidence="3 5" id="KW-1133">Transmembrane helix</keyword>
<reference evidence="7 8" key="1">
    <citation type="submission" date="2016-11" db="EMBL/GenBank/DDBJ databases">
        <authorList>
            <person name="Jaros S."/>
            <person name="Januszkiewicz K."/>
            <person name="Wedrychowicz H."/>
        </authorList>
    </citation>
    <scope>NUCLEOTIDE SEQUENCE [LARGE SCALE GENOMIC DNA]</scope>
    <source>
        <strain evidence="7 8">DSM 14916</strain>
    </source>
</reference>
<gene>
    <name evidence="7" type="ORF">SAMN02745194_01461</name>
</gene>